<organism evidence="2 3">
    <name type="scientific">Pogona vitticeps</name>
    <name type="common">central bearded dragon</name>
    <dbReference type="NCBI Taxonomy" id="103695"/>
    <lineage>
        <taxon>Eukaryota</taxon>
        <taxon>Metazoa</taxon>
        <taxon>Chordata</taxon>
        <taxon>Craniata</taxon>
        <taxon>Vertebrata</taxon>
        <taxon>Euteleostomi</taxon>
        <taxon>Lepidosauria</taxon>
        <taxon>Squamata</taxon>
        <taxon>Bifurcata</taxon>
        <taxon>Unidentata</taxon>
        <taxon>Episquamata</taxon>
        <taxon>Toxicofera</taxon>
        <taxon>Iguania</taxon>
        <taxon>Acrodonta</taxon>
        <taxon>Agamidae</taxon>
        <taxon>Amphibolurinae</taxon>
        <taxon>Pogona</taxon>
    </lineage>
</organism>
<dbReference type="InterPro" id="IPR020338">
    <property type="entry name" value="SMN_gemin7"/>
</dbReference>
<name>A0A6J0V0U1_9SAUR</name>
<protein>
    <submittedName>
        <fullName evidence="3">Gem-associated protein 7</fullName>
    </submittedName>
</protein>
<accession>A0A6J0V0U1</accession>
<dbReference type="CTD" id="79760"/>
<dbReference type="Gene3D" id="2.30.30.100">
    <property type="match status" value="1"/>
</dbReference>
<dbReference type="KEGG" id="pvt:110088536"/>
<dbReference type="GO" id="GO:0000387">
    <property type="term" value="P:spliceosomal snRNP assembly"/>
    <property type="evidence" value="ECO:0007669"/>
    <property type="project" value="TreeGrafter"/>
</dbReference>
<evidence type="ECO:0000259" key="1">
    <source>
        <dbReference type="PROSITE" id="PS51938"/>
    </source>
</evidence>
<dbReference type="Pfam" id="PF11095">
    <property type="entry name" value="Gemin7"/>
    <property type="match status" value="1"/>
</dbReference>
<sequence length="273" mass="30050">MYCSGKIIEERGAPPDPDVTLTHFPFIFHPTHQRLGWKVRDGKAICACAGPASLPPPHRVQDGAIEYQVLQVLEWARISVIGWKKNKRSAFVSSPENAVPGREVNVFCVAAICALGLPRKGPDSDGEEIWGCHGNLSRFDPGLVRGGTMKVPVPVIRLPRGPDGSRGFDPNSLRFQTLGPASLSSMGSGNTENLEQEQQSRVALRERYLHSLRAMAGRPVRFTMYERVNVTALFGASDIDILNFQVSELQTPLGIQKEALLRCSDIIAYSFEL</sequence>
<dbReference type="PROSITE" id="PS51938">
    <property type="entry name" value="SUZ_C"/>
    <property type="match status" value="1"/>
</dbReference>
<dbReference type="PANTHER" id="PTHR14679:SF1">
    <property type="entry name" value="GEM-ASSOCIATED PROTEIN 7"/>
    <property type="match status" value="1"/>
</dbReference>
<dbReference type="Pfam" id="PF12901">
    <property type="entry name" value="SUZ-C"/>
    <property type="match status" value="1"/>
</dbReference>
<reference evidence="3" key="1">
    <citation type="submission" date="2025-08" db="UniProtKB">
        <authorList>
            <consortium name="RefSeq"/>
        </authorList>
    </citation>
    <scope>IDENTIFICATION</scope>
</reference>
<dbReference type="GO" id="GO:0034719">
    <property type="term" value="C:SMN-Sm protein complex"/>
    <property type="evidence" value="ECO:0007669"/>
    <property type="project" value="InterPro"/>
</dbReference>
<feature type="domain" description="SUZ-C" evidence="1">
    <location>
        <begin position="124"/>
        <end position="172"/>
    </location>
</feature>
<dbReference type="InterPro" id="IPR024642">
    <property type="entry name" value="SUZ-C"/>
</dbReference>
<dbReference type="PANTHER" id="PTHR14679">
    <property type="entry name" value="GEM-ASSOCIATED PROTEIN 7"/>
    <property type="match status" value="1"/>
</dbReference>
<evidence type="ECO:0000313" key="3">
    <source>
        <dbReference type="RefSeq" id="XP_020666541.2"/>
    </source>
</evidence>
<evidence type="ECO:0000313" key="2">
    <source>
        <dbReference type="Proteomes" id="UP001652642"/>
    </source>
</evidence>
<dbReference type="GeneID" id="110088536"/>
<keyword evidence="2" id="KW-1185">Reference proteome</keyword>
<dbReference type="Proteomes" id="UP001652642">
    <property type="component" value="Chromosome 9"/>
</dbReference>
<proteinExistence type="predicted"/>
<gene>
    <name evidence="3" type="primary">GEMIN7</name>
</gene>
<dbReference type="AlphaFoldDB" id="A0A6J0V0U1"/>
<dbReference type="RefSeq" id="XP_020666541.2">
    <property type="nucleotide sequence ID" value="XM_020810882.2"/>
</dbReference>
<dbReference type="CDD" id="cd11677">
    <property type="entry name" value="Gemin7"/>
    <property type="match status" value="1"/>
</dbReference>